<protein>
    <recommendedName>
        <fullName evidence="1">Amidohydrolase-related domain-containing protein</fullName>
    </recommendedName>
</protein>
<dbReference type="EMBL" id="PVGH01000048">
    <property type="protein sequence ID" value="PRF61854.1"/>
    <property type="molecule type" value="Genomic_DNA"/>
</dbReference>
<proteinExistence type="predicted"/>
<dbReference type="PANTHER" id="PTHR35563">
    <property type="entry name" value="BARREL METAL-DEPENDENT HYDROLASE, PUTATIVE (AFU_ORTHOLOGUE AFUA_1G16240)-RELATED"/>
    <property type="match status" value="1"/>
</dbReference>
<sequence length="267" mass="29178">MHVYGPVASYPVASTRAFDVPDAFPSTLAGLLDTLGVDRVVLVQPSGYGTDNQRHLDALSEVGRPARMIAALRADVSDTELERLNNAGVRGIRYTIGHKGAAPLEEMPEMARRIAELGWHVQLHVMSDGGRAPLVEMQNVLRSLPVDVVLDHVGSVRPSGGVNQPSFKTLLGLLETGRCWVKLSAAYRVAEAPPYTEMKPFVDAMLAVNPERLLWGSDWPHVSFKGTMPNTTDLLDQMLTWVPDELARTRILVDNPARLYGFDAGAC</sequence>
<evidence type="ECO:0000313" key="2">
    <source>
        <dbReference type="EMBL" id="PRF61854.1"/>
    </source>
</evidence>
<dbReference type="SUPFAM" id="SSF51556">
    <property type="entry name" value="Metallo-dependent hydrolases"/>
    <property type="match status" value="1"/>
</dbReference>
<reference evidence="2 3" key="1">
    <citation type="submission" date="2018-03" db="EMBL/GenBank/DDBJ databases">
        <authorList>
            <person name="Keele B.F."/>
        </authorList>
    </citation>
    <scope>NUCLEOTIDE SEQUENCE [LARGE SCALE GENOMIC DNA]</scope>
    <source>
        <strain evidence="2 3">AU19729</strain>
    </source>
</reference>
<organism evidence="2 3">
    <name type="scientific">Burkholderia multivorans</name>
    <dbReference type="NCBI Taxonomy" id="87883"/>
    <lineage>
        <taxon>Bacteria</taxon>
        <taxon>Pseudomonadati</taxon>
        <taxon>Pseudomonadota</taxon>
        <taxon>Betaproteobacteria</taxon>
        <taxon>Burkholderiales</taxon>
        <taxon>Burkholderiaceae</taxon>
        <taxon>Burkholderia</taxon>
        <taxon>Burkholderia cepacia complex</taxon>
    </lineage>
</organism>
<dbReference type="GO" id="GO:0016787">
    <property type="term" value="F:hydrolase activity"/>
    <property type="evidence" value="ECO:0007669"/>
    <property type="project" value="InterPro"/>
</dbReference>
<accession>A0A2S9MSH8</accession>
<gene>
    <name evidence="2" type="ORF">C6Q15_10820</name>
</gene>
<dbReference type="InterPro" id="IPR032466">
    <property type="entry name" value="Metal_Hydrolase"/>
</dbReference>
<evidence type="ECO:0000259" key="1">
    <source>
        <dbReference type="Pfam" id="PF04909"/>
    </source>
</evidence>
<feature type="domain" description="Amidohydrolase-related" evidence="1">
    <location>
        <begin position="6"/>
        <end position="262"/>
    </location>
</feature>
<dbReference type="Pfam" id="PF04909">
    <property type="entry name" value="Amidohydro_2"/>
    <property type="match status" value="1"/>
</dbReference>
<dbReference type="InterPro" id="IPR052358">
    <property type="entry name" value="Aro_Compnd_Degr_Hydrolases"/>
</dbReference>
<dbReference type="AlphaFoldDB" id="A0A2S9MSH8"/>
<dbReference type="PANTHER" id="PTHR35563:SF2">
    <property type="entry name" value="BARREL METAL-DEPENDENT HYDROLASE, PUTATIVE (AFU_ORTHOLOGUE AFUA_1G16240)-RELATED"/>
    <property type="match status" value="1"/>
</dbReference>
<evidence type="ECO:0000313" key="3">
    <source>
        <dbReference type="Proteomes" id="UP000238982"/>
    </source>
</evidence>
<dbReference type="Proteomes" id="UP000238982">
    <property type="component" value="Unassembled WGS sequence"/>
</dbReference>
<name>A0A2S9MSH8_9BURK</name>
<dbReference type="Gene3D" id="3.20.20.140">
    <property type="entry name" value="Metal-dependent hydrolases"/>
    <property type="match status" value="1"/>
</dbReference>
<dbReference type="InterPro" id="IPR006680">
    <property type="entry name" value="Amidohydro-rel"/>
</dbReference>
<comment type="caution">
    <text evidence="2">The sequence shown here is derived from an EMBL/GenBank/DDBJ whole genome shotgun (WGS) entry which is preliminary data.</text>
</comment>